<keyword evidence="1" id="KW-0472">Membrane</keyword>
<dbReference type="GeneID" id="67472536"/>
<dbReference type="Proteomes" id="UP000015688">
    <property type="component" value="Unassembled WGS sequence"/>
</dbReference>
<comment type="caution">
    <text evidence="2">The sequence shown here is derived from an EMBL/GenBank/DDBJ whole genome shotgun (WGS) entry which is preliminary data.</text>
</comment>
<reference evidence="2 3" key="1">
    <citation type="submission" date="2013-06" db="EMBL/GenBank/DDBJ databases">
        <authorList>
            <person name="Walk S."/>
            <person name="Aronoff D."/>
            <person name="Young V.Y."/>
            <person name="Marsh J."/>
            <person name="Harrison L."/>
            <person name="Daugherty S.C."/>
            <person name="Shefchek K.A."/>
            <person name="Hine E.E."/>
            <person name="Tallon L.J."/>
            <person name="Sadzewicz L.K."/>
            <person name="Rasko D.A."/>
        </authorList>
    </citation>
    <scope>NUCLEOTIDE SEQUENCE [LARGE SCALE GENOMIC DNA]</scope>
    <source>
        <strain evidence="2 3">ATCC 638</strain>
    </source>
</reference>
<keyword evidence="1" id="KW-0812">Transmembrane</keyword>
<accession>T4VNN8</accession>
<dbReference type="RefSeq" id="WP_021432859.1">
    <property type="nucleotide sequence ID" value="NZ_AVNC01000015.1"/>
</dbReference>
<protein>
    <submittedName>
        <fullName evidence="2">Uncharacterized protein</fullName>
    </submittedName>
</protein>
<organism evidence="2 3">
    <name type="scientific">Paraclostridium bifermentans ATCC 638 = DSM 14991</name>
    <dbReference type="NCBI Taxonomy" id="1233171"/>
    <lineage>
        <taxon>Bacteria</taxon>
        <taxon>Bacillati</taxon>
        <taxon>Bacillota</taxon>
        <taxon>Clostridia</taxon>
        <taxon>Peptostreptococcales</taxon>
        <taxon>Peptostreptococcaceae</taxon>
        <taxon>Paraclostridium</taxon>
    </lineage>
</organism>
<evidence type="ECO:0000313" key="3">
    <source>
        <dbReference type="Proteomes" id="UP000015688"/>
    </source>
</evidence>
<name>T4VNN8_PARBF</name>
<keyword evidence="1" id="KW-1133">Transmembrane helix</keyword>
<gene>
    <name evidence="2" type="ORF">C672_1689</name>
</gene>
<proteinExistence type="predicted"/>
<evidence type="ECO:0000256" key="1">
    <source>
        <dbReference type="SAM" id="Phobius"/>
    </source>
</evidence>
<evidence type="ECO:0000313" key="2">
    <source>
        <dbReference type="EMBL" id="EQK42745.1"/>
    </source>
</evidence>
<sequence length="50" mass="5765">MQYIVLSYLNLFIATFNFLEEDISVGLIGGFGAIVFMLMAIYQKIEQDRK</sequence>
<feature type="transmembrane region" description="Helical" evidence="1">
    <location>
        <begin position="23"/>
        <end position="42"/>
    </location>
</feature>
<dbReference type="EMBL" id="AVNC01000015">
    <property type="protein sequence ID" value="EQK42745.1"/>
    <property type="molecule type" value="Genomic_DNA"/>
</dbReference>
<dbReference type="PATRIC" id="fig|1233171.3.peg.1580"/>
<dbReference type="AlphaFoldDB" id="T4VNN8"/>